<reference evidence="1 2" key="1">
    <citation type="submission" date="2019-11" db="EMBL/GenBank/DDBJ databases">
        <title>Type strains purchased from KCTC, JCM and DSMZ.</title>
        <authorList>
            <person name="Lu H."/>
        </authorList>
    </citation>
    <scope>NUCLEOTIDE SEQUENCE [LARGE SCALE GENOMIC DNA]</scope>
    <source>
        <strain evidence="1 2">KCTC 22382</strain>
    </source>
</reference>
<organism evidence="1 2">
    <name type="scientific">Duganella radicis</name>
    <dbReference type="NCBI Taxonomy" id="551988"/>
    <lineage>
        <taxon>Bacteria</taxon>
        <taxon>Pseudomonadati</taxon>
        <taxon>Pseudomonadota</taxon>
        <taxon>Betaproteobacteria</taxon>
        <taxon>Burkholderiales</taxon>
        <taxon>Oxalobacteraceae</taxon>
        <taxon>Telluria group</taxon>
        <taxon>Duganella</taxon>
    </lineage>
</organism>
<accession>A0A6L6PSD0</accession>
<dbReference type="Proteomes" id="UP000475582">
    <property type="component" value="Unassembled WGS sequence"/>
</dbReference>
<keyword evidence="2" id="KW-1185">Reference proteome</keyword>
<dbReference type="RefSeq" id="WP_155468142.1">
    <property type="nucleotide sequence ID" value="NZ_WNKY01000068.1"/>
</dbReference>
<dbReference type="AlphaFoldDB" id="A0A6L6PSD0"/>
<evidence type="ECO:0000313" key="2">
    <source>
        <dbReference type="Proteomes" id="UP000475582"/>
    </source>
</evidence>
<protein>
    <recommendedName>
        <fullName evidence="3">HEAT repeat domain-containing protein</fullName>
    </recommendedName>
</protein>
<dbReference type="InterPro" id="IPR016024">
    <property type="entry name" value="ARM-type_fold"/>
</dbReference>
<gene>
    <name evidence="1" type="ORF">GM676_29845</name>
</gene>
<evidence type="ECO:0008006" key="3">
    <source>
        <dbReference type="Google" id="ProtNLM"/>
    </source>
</evidence>
<name>A0A6L6PSD0_9BURK</name>
<proteinExistence type="predicted"/>
<evidence type="ECO:0000313" key="1">
    <source>
        <dbReference type="EMBL" id="MTV41762.1"/>
    </source>
</evidence>
<dbReference type="Gene3D" id="1.25.10.10">
    <property type="entry name" value="Leucine-rich Repeat Variant"/>
    <property type="match status" value="1"/>
</dbReference>
<sequence>MKILRALFSPKPTASVPAPARASVPSSVERYYAGDLQLVCGTQSVELLRQHADHPSGYVREAVLRRCVELPSPELLPTVAERLNDWVPQVQRAARTALMTLLPFVPASQLLAAMPVILRLHSPGRADYAAWLDAFEQSLIQTIAISDICTAAHGPAIKVARAAVYLLDKYGLLETSALITLILERSDDIVLAVRAVNLCACLAPELQEQFYRLAARSHFGAVRTMASRCLLAMAGHPHDEFAITALLDAQSSVRSVAMSYLHERQFDARAHYRHRLLHEHQTVRRTRVCLAALASLRNPADVELVRSFQSSLYPGVRTAARAAWFKLAEADKDEIALAALHDPAAGAGKFALQLVRKHQAYIPFATIRASLEAGGNATRLLPLVAHKRWNWLECVALLGMQRGVEEAHLLGLGEAVGMWLNSAAWYERPGKEQALFLLSAPVVAFFEHLLLRHPQRLASLLRQLEQGAAGDLKPSIYPAAS</sequence>
<dbReference type="OrthoDB" id="6534366at2"/>
<dbReference type="SUPFAM" id="SSF48371">
    <property type="entry name" value="ARM repeat"/>
    <property type="match status" value="1"/>
</dbReference>
<dbReference type="EMBL" id="WNKY01000068">
    <property type="protein sequence ID" value="MTV41762.1"/>
    <property type="molecule type" value="Genomic_DNA"/>
</dbReference>
<comment type="caution">
    <text evidence="1">The sequence shown here is derived from an EMBL/GenBank/DDBJ whole genome shotgun (WGS) entry which is preliminary data.</text>
</comment>
<dbReference type="InterPro" id="IPR011989">
    <property type="entry name" value="ARM-like"/>
</dbReference>